<dbReference type="GO" id="GO:0006635">
    <property type="term" value="P:fatty acid beta-oxidation"/>
    <property type="evidence" value="ECO:0007669"/>
    <property type="project" value="TreeGrafter"/>
</dbReference>
<dbReference type="CDD" id="cd06558">
    <property type="entry name" value="crotonase-like"/>
    <property type="match status" value="1"/>
</dbReference>
<dbReference type="InterPro" id="IPR001753">
    <property type="entry name" value="Enoyl-CoA_hydra/iso"/>
</dbReference>
<dbReference type="RefSeq" id="WP_369611283.1">
    <property type="nucleotide sequence ID" value="NZ_AP031322.1"/>
</dbReference>
<dbReference type="GeneID" id="92353985"/>
<name>A0AAT9GQL9_9CREN</name>
<proteinExistence type="predicted"/>
<dbReference type="PANTHER" id="PTHR11941:SF54">
    <property type="entry name" value="ENOYL-COA HYDRATASE, MITOCHONDRIAL"/>
    <property type="match status" value="1"/>
</dbReference>
<sequence>MIYEKRNSVSWIIFNRPERLNALDKESWDSLAKYLKKANEDNTKAIVITGTGRAFSAGDDIYAMYELDNAEKAKEFFLTLYSAIEALIETEKPVICAVNGLAYGGGCEILLFCDVTVAVNSAKFSIPEAKLGLIPPMAVSIGPFALGRKINRLILTGEAITAEEAKILGLIDYVVPDDKLYEEVNRVLSLIDQLDFYSIKTIKRWLKKNKKLVEKAIMELALLSQTESAKRRMKEFIDSRKRS</sequence>
<dbReference type="SUPFAM" id="SSF52096">
    <property type="entry name" value="ClpP/crotonase"/>
    <property type="match status" value="1"/>
</dbReference>
<dbReference type="Gene3D" id="3.90.226.10">
    <property type="entry name" value="2-enoyl-CoA Hydratase, Chain A, domain 1"/>
    <property type="match status" value="1"/>
</dbReference>
<dbReference type="AlphaFoldDB" id="A0AAT9GQL9"/>
<gene>
    <name evidence="1" type="ORF">SJAV_10580</name>
</gene>
<evidence type="ECO:0000313" key="1">
    <source>
        <dbReference type="EMBL" id="BFH73114.1"/>
    </source>
</evidence>
<accession>A0AAT9GQL9</accession>
<dbReference type="EMBL" id="AP031322">
    <property type="protein sequence ID" value="BFH73114.1"/>
    <property type="molecule type" value="Genomic_DNA"/>
</dbReference>
<organism evidence="1">
    <name type="scientific">Sulfurisphaera javensis</name>
    <dbReference type="NCBI Taxonomy" id="2049879"/>
    <lineage>
        <taxon>Archaea</taxon>
        <taxon>Thermoproteota</taxon>
        <taxon>Thermoprotei</taxon>
        <taxon>Sulfolobales</taxon>
        <taxon>Sulfolobaceae</taxon>
        <taxon>Sulfurisphaera</taxon>
    </lineage>
</organism>
<protein>
    <submittedName>
        <fullName evidence="1">Enoyl-CoA hydratase/isomerase family protein</fullName>
    </submittedName>
</protein>
<dbReference type="PANTHER" id="PTHR11941">
    <property type="entry name" value="ENOYL-COA HYDRATASE-RELATED"/>
    <property type="match status" value="1"/>
</dbReference>
<dbReference type="GO" id="GO:0003824">
    <property type="term" value="F:catalytic activity"/>
    <property type="evidence" value="ECO:0007669"/>
    <property type="project" value="UniProtKB-ARBA"/>
</dbReference>
<dbReference type="InterPro" id="IPR029045">
    <property type="entry name" value="ClpP/crotonase-like_dom_sf"/>
</dbReference>
<dbReference type="KEGG" id="sjv:SJAV_10580"/>
<dbReference type="Pfam" id="PF00378">
    <property type="entry name" value="ECH_1"/>
    <property type="match status" value="1"/>
</dbReference>
<reference evidence="1" key="1">
    <citation type="submission" date="2024-03" db="EMBL/GenBank/DDBJ databases">
        <title>Complete genome sequence of Sulfurisphaera javensis strain KD-1.</title>
        <authorList>
            <person name="Sakai H."/>
            <person name="Nur N."/>
            <person name="Suwanto A."/>
            <person name="Kurosawa N."/>
        </authorList>
    </citation>
    <scope>NUCLEOTIDE SEQUENCE</scope>
    <source>
        <strain evidence="1">KD-1</strain>
    </source>
</reference>